<gene>
    <name evidence="3" type="ORF">HC138_06470</name>
</gene>
<feature type="signal peptide" evidence="2">
    <location>
        <begin position="1"/>
        <end position="19"/>
    </location>
</feature>
<protein>
    <recommendedName>
        <fullName evidence="5">DUF732 domain-containing protein</fullName>
    </recommendedName>
</protein>
<dbReference type="Proteomes" id="UP000591626">
    <property type="component" value="Unassembled WGS sequence"/>
</dbReference>
<comment type="caution">
    <text evidence="3">The sequence shown here is derived from an EMBL/GenBank/DDBJ whole genome shotgun (WGS) entry which is preliminary data.</text>
</comment>
<keyword evidence="2" id="KW-0732">Signal</keyword>
<feature type="region of interest" description="Disordered" evidence="1">
    <location>
        <begin position="34"/>
        <end position="88"/>
    </location>
</feature>
<evidence type="ECO:0000256" key="2">
    <source>
        <dbReference type="SAM" id="SignalP"/>
    </source>
</evidence>
<reference evidence="3 4" key="1">
    <citation type="submission" date="2020-03" db="EMBL/GenBank/DDBJ databases">
        <title>Draft genome sequences of bacterial isolates from the female urobiome.</title>
        <authorList>
            <person name="Miller-Ensminger T."/>
            <person name="Wolfe A.J."/>
            <person name="Putonti C."/>
        </authorList>
    </citation>
    <scope>NUCLEOTIDE SEQUENCE [LARGE SCALE GENOMIC DNA]</scope>
    <source>
        <strain evidence="3 4">UMB8490</strain>
    </source>
</reference>
<dbReference type="EMBL" id="JAAUVV010000010">
    <property type="protein sequence ID" value="NJJ03993.1"/>
    <property type="molecule type" value="Genomic_DNA"/>
</dbReference>
<name>A0AAP7CCY6_9CORY</name>
<evidence type="ECO:0008006" key="5">
    <source>
        <dbReference type="Google" id="ProtNLM"/>
    </source>
</evidence>
<evidence type="ECO:0000313" key="3">
    <source>
        <dbReference type="EMBL" id="NJJ03993.1"/>
    </source>
</evidence>
<feature type="compositionally biased region" description="Low complexity" evidence="1">
    <location>
        <begin position="34"/>
        <end position="70"/>
    </location>
</feature>
<dbReference type="AlphaFoldDB" id="A0AAP7CCY6"/>
<feature type="chain" id="PRO_5042811578" description="DUF732 domain-containing protein" evidence="2">
    <location>
        <begin position="20"/>
        <end position="166"/>
    </location>
</feature>
<dbReference type="RefSeq" id="WP_167616544.1">
    <property type="nucleotide sequence ID" value="NZ_JAAUVV010000010.1"/>
</dbReference>
<proteinExistence type="predicted"/>
<dbReference type="PROSITE" id="PS51257">
    <property type="entry name" value="PROKAR_LIPOPROTEIN"/>
    <property type="match status" value="1"/>
</dbReference>
<accession>A0AAP7CCY6</accession>
<evidence type="ECO:0000256" key="1">
    <source>
        <dbReference type="SAM" id="MobiDB-lite"/>
    </source>
</evidence>
<evidence type="ECO:0000313" key="4">
    <source>
        <dbReference type="Proteomes" id="UP000591626"/>
    </source>
</evidence>
<organism evidence="3 4">
    <name type="scientific">Corynebacterium coyleae</name>
    <dbReference type="NCBI Taxonomy" id="53374"/>
    <lineage>
        <taxon>Bacteria</taxon>
        <taxon>Bacillati</taxon>
        <taxon>Actinomycetota</taxon>
        <taxon>Actinomycetes</taxon>
        <taxon>Mycobacteriales</taxon>
        <taxon>Corynebacteriaceae</taxon>
        <taxon>Corynebacterium</taxon>
    </lineage>
</organism>
<sequence>MRRFALCLTTITCTAALTACGGATVDSDDVTETAATSATETATETATESGTASATESATASSAAAPGSSSRNGAGDQPAREVETVPTQVPSYAPEEQAFLDHLRQNGVNVDGLEDQLTATGFTVCDDDTITRDAVAGQLVEQRRTDMDAGTVATLLSDTARANLCG</sequence>